<evidence type="ECO:0000313" key="1">
    <source>
        <dbReference type="EMBL" id="NOU49220.1"/>
    </source>
</evidence>
<keyword evidence="2" id="KW-1185">Reference proteome</keyword>
<name>A0A849V8W9_9GAMM</name>
<protein>
    <submittedName>
        <fullName evidence="1">Uncharacterized protein</fullName>
    </submittedName>
</protein>
<reference evidence="1 2" key="1">
    <citation type="submission" date="2020-04" db="EMBL/GenBank/DDBJ databases">
        <title>Pseudoalteromonas caenipelagi sp. nov., isolated from a tidal flat.</title>
        <authorList>
            <person name="Park S."/>
            <person name="Yoon J.-H."/>
        </authorList>
    </citation>
    <scope>NUCLEOTIDE SEQUENCE [LARGE SCALE GENOMIC DNA]</scope>
    <source>
        <strain evidence="1 2">JBTF-M23</strain>
    </source>
</reference>
<dbReference type="AlphaFoldDB" id="A0A849V8W9"/>
<sequence length="235" mass="26481">MFRLLMIYLLAIGFNADAQPKSEELSRLSTQLYSLIDSTSTAKQLSVLANVETLYAPTQGIHIAMILKIKTLSSVPQHVKNDVYQSTSMQELSKQLKAVSHQIFSLEKIHTSLVKNNEDTEGKTIADKLSFAKKMKVSLAQKYNNQSNRLIEHYMAKQLSSEIYENFLALACNIEQFNLTNSPTESFAFTLRTASALTEELATNSVWVFPNESITHCQQEHATQLLRESTIAMEI</sequence>
<dbReference type="RefSeq" id="WP_171624311.1">
    <property type="nucleotide sequence ID" value="NZ_JABBPG010000001.1"/>
</dbReference>
<proteinExistence type="predicted"/>
<dbReference type="EMBL" id="JABBPG010000001">
    <property type="protein sequence ID" value="NOU49220.1"/>
    <property type="molecule type" value="Genomic_DNA"/>
</dbReference>
<gene>
    <name evidence="1" type="ORF">HG263_01460</name>
</gene>
<evidence type="ECO:0000313" key="2">
    <source>
        <dbReference type="Proteomes" id="UP000586305"/>
    </source>
</evidence>
<accession>A0A849V8W9</accession>
<organism evidence="1 2">
    <name type="scientific">Pseudoalteromonas caenipelagi</name>
    <dbReference type="NCBI Taxonomy" id="2726988"/>
    <lineage>
        <taxon>Bacteria</taxon>
        <taxon>Pseudomonadati</taxon>
        <taxon>Pseudomonadota</taxon>
        <taxon>Gammaproteobacteria</taxon>
        <taxon>Alteromonadales</taxon>
        <taxon>Pseudoalteromonadaceae</taxon>
        <taxon>Pseudoalteromonas</taxon>
    </lineage>
</organism>
<dbReference type="Proteomes" id="UP000586305">
    <property type="component" value="Unassembled WGS sequence"/>
</dbReference>
<comment type="caution">
    <text evidence="1">The sequence shown here is derived from an EMBL/GenBank/DDBJ whole genome shotgun (WGS) entry which is preliminary data.</text>
</comment>